<dbReference type="RefSeq" id="WP_114488690.1">
    <property type="nucleotide sequence ID" value="NZ_CBCSHM010000127.1"/>
</dbReference>
<dbReference type="OrthoDB" id="6169200at2"/>
<reference evidence="2 3" key="1">
    <citation type="submission" date="2018-07" db="EMBL/GenBank/DDBJ databases">
        <title>Halomonas rutogse sp. nov., isolated from Lake TangqianCo on Tibetan Plateau.</title>
        <authorList>
            <person name="Lu H."/>
            <person name="Xing P."/>
            <person name="Wu Q."/>
        </authorList>
    </citation>
    <scope>NUCLEOTIDE SEQUENCE [LARGE SCALE GENOMIC DNA]</scope>
    <source>
        <strain evidence="2 3">TQ8S</strain>
    </source>
</reference>
<protein>
    <submittedName>
        <fullName evidence="2">Uncharacterized protein</fullName>
    </submittedName>
</protein>
<dbReference type="EMBL" id="QPIJ01000102">
    <property type="protein sequence ID" value="RCV85770.1"/>
    <property type="molecule type" value="Genomic_DNA"/>
</dbReference>
<gene>
    <name evidence="2" type="ORF">DU506_20425</name>
</gene>
<organism evidence="2 3">
    <name type="scientific">Vreelandella rituensis</name>
    <dbReference type="NCBI Taxonomy" id="2282306"/>
    <lineage>
        <taxon>Bacteria</taxon>
        <taxon>Pseudomonadati</taxon>
        <taxon>Pseudomonadota</taxon>
        <taxon>Gammaproteobacteria</taxon>
        <taxon>Oceanospirillales</taxon>
        <taxon>Halomonadaceae</taxon>
        <taxon>Vreelandella</taxon>
    </lineage>
</organism>
<name>A0A368TMM3_9GAMM</name>
<proteinExistence type="predicted"/>
<keyword evidence="3" id="KW-1185">Reference proteome</keyword>
<sequence length="182" mass="20781">MSRQYIHPVAEAPLQDLLKHKAANGETFTVCELRDRLGERPEFADFDPKRLCKYVREQIYKRVEQGVVEQVGTKGKCRKVFQLTAVVNAGLEEMPHDTTCDANVTMSLVTQLNRDSDALRDKMEAHMQQLQTLKEMATQYPDIRDTIASLFDEKEAQAKALNEKLIIYAEVRQRLVQQGGKA</sequence>
<dbReference type="Proteomes" id="UP000253204">
    <property type="component" value="Unassembled WGS sequence"/>
</dbReference>
<accession>A0A368TMM3</accession>
<evidence type="ECO:0000256" key="1">
    <source>
        <dbReference type="SAM" id="Coils"/>
    </source>
</evidence>
<keyword evidence="1" id="KW-0175">Coiled coil</keyword>
<evidence type="ECO:0000313" key="2">
    <source>
        <dbReference type="EMBL" id="RCV85770.1"/>
    </source>
</evidence>
<comment type="caution">
    <text evidence="2">The sequence shown here is derived from an EMBL/GenBank/DDBJ whole genome shotgun (WGS) entry which is preliminary data.</text>
</comment>
<feature type="coiled-coil region" evidence="1">
    <location>
        <begin position="109"/>
        <end position="136"/>
    </location>
</feature>
<dbReference type="AlphaFoldDB" id="A0A368TMM3"/>
<evidence type="ECO:0000313" key="3">
    <source>
        <dbReference type="Proteomes" id="UP000253204"/>
    </source>
</evidence>